<organism evidence="1 2">
    <name type="scientific">Patagioenas fasciata monilis</name>
    <dbReference type="NCBI Taxonomy" id="372326"/>
    <lineage>
        <taxon>Eukaryota</taxon>
        <taxon>Metazoa</taxon>
        <taxon>Chordata</taxon>
        <taxon>Craniata</taxon>
        <taxon>Vertebrata</taxon>
        <taxon>Euteleostomi</taxon>
        <taxon>Archelosauria</taxon>
        <taxon>Archosauria</taxon>
        <taxon>Dinosauria</taxon>
        <taxon>Saurischia</taxon>
        <taxon>Theropoda</taxon>
        <taxon>Coelurosauria</taxon>
        <taxon>Aves</taxon>
        <taxon>Neognathae</taxon>
        <taxon>Neoaves</taxon>
        <taxon>Columbimorphae</taxon>
        <taxon>Columbiformes</taxon>
        <taxon>Columbidae</taxon>
        <taxon>Patagioenas</taxon>
    </lineage>
</organism>
<dbReference type="Proteomes" id="UP000190648">
    <property type="component" value="Unassembled WGS sequence"/>
</dbReference>
<protein>
    <submittedName>
        <fullName evidence="1">Uncharacterized protein</fullName>
    </submittedName>
</protein>
<accession>A0A1V4KLP0</accession>
<dbReference type="AlphaFoldDB" id="A0A1V4KLP0"/>
<reference evidence="1 2" key="1">
    <citation type="submission" date="2016-02" db="EMBL/GenBank/DDBJ databases">
        <title>Band-tailed pigeon sequencing and assembly.</title>
        <authorList>
            <person name="Soares A.E."/>
            <person name="Novak B.J."/>
            <person name="Rice E.S."/>
            <person name="O'Connell B."/>
            <person name="Chang D."/>
            <person name="Weber S."/>
            <person name="Shapiro B."/>
        </authorList>
    </citation>
    <scope>NUCLEOTIDE SEQUENCE [LARGE SCALE GENOMIC DNA]</scope>
    <source>
        <strain evidence="1">BTP2013</strain>
        <tissue evidence="1">Blood</tissue>
    </source>
</reference>
<keyword evidence="2" id="KW-1185">Reference proteome</keyword>
<evidence type="ECO:0000313" key="2">
    <source>
        <dbReference type="Proteomes" id="UP000190648"/>
    </source>
</evidence>
<gene>
    <name evidence="1" type="ORF">AV530_011798</name>
</gene>
<dbReference type="EMBL" id="LSYS01002888">
    <property type="protein sequence ID" value="OPJ85382.1"/>
    <property type="molecule type" value="Genomic_DNA"/>
</dbReference>
<proteinExistence type="predicted"/>
<evidence type="ECO:0000313" key="1">
    <source>
        <dbReference type="EMBL" id="OPJ85382.1"/>
    </source>
</evidence>
<name>A0A1V4KLP0_PATFA</name>
<comment type="caution">
    <text evidence="1">The sequence shown here is derived from an EMBL/GenBank/DDBJ whole genome shotgun (WGS) entry which is preliminary data.</text>
</comment>
<sequence>MYPATVSITGCSSLRGSEGRTWAVRTHSEEPLGASLCAQSSKTTRLLVILSINDHTRQPIVSRTVMVSSAGTCQQKVLVGTVVEHQVSDRQLLEGTSNSCNAMKKHSDGSHILDLSFPKTAATNHHIQQCFSLRYLSTAKVRKEKPKHEMCIAVKSPQLPWKRNVRHSTIPCIQNATDA</sequence>